<evidence type="ECO:0000313" key="1">
    <source>
        <dbReference type="Proteomes" id="UP000887578"/>
    </source>
</evidence>
<dbReference type="WBParaSite" id="PDA_v2.g29579.t1">
    <property type="protein sequence ID" value="PDA_v2.g29579.t1"/>
    <property type="gene ID" value="PDA_v2.g29579"/>
</dbReference>
<organism evidence="1 2">
    <name type="scientific">Panagrolaimus davidi</name>
    <dbReference type="NCBI Taxonomy" id="227884"/>
    <lineage>
        <taxon>Eukaryota</taxon>
        <taxon>Metazoa</taxon>
        <taxon>Ecdysozoa</taxon>
        <taxon>Nematoda</taxon>
        <taxon>Chromadorea</taxon>
        <taxon>Rhabditida</taxon>
        <taxon>Tylenchina</taxon>
        <taxon>Panagrolaimomorpha</taxon>
        <taxon>Panagrolaimoidea</taxon>
        <taxon>Panagrolaimidae</taxon>
        <taxon>Panagrolaimus</taxon>
    </lineage>
</organism>
<sequence>MRRLIDSDIVKNIKSLKNRPSNTSSPPYWVHWEESKIKVPWTPSQIKKRDGIEWYLYCKGGGIGVTSSFNHRYVFFLAEMIPETSGFEITENCKIEIE</sequence>
<name>A0A914QJ05_9BILA</name>
<reference evidence="2" key="1">
    <citation type="submission" date="2022-11" db="UniProtKB">
        <authorList>
            <consortium name="WormBaseParasite"/>
        </authorList>
    </citation>
    <scope>IDENTIFICATION</scope>
</reference>
<accession>A0A914QJ05</accession>
<keyword evidence="1" id="KW-1185">Reference proteome</keyword>
<proteinExistence type="predicted"/>
<dbReference type="AlphaFoldDB" id="A0A914QJ05"/>
<dbReference type="Proteomes" id="UP000887578">
    <property type="component" value="Unplaced"/>
</dbReference>
<protein>
    <submittedName>
        <fullName evidence="2">Uncharacterized protein</fullName>
    </submittedName>
</protein>
<evidence type="ECO:0000313" key="2">
    <source>
        <dbReference type="WBParaSite" id="PDA_v2.g29579.t1"/>
    </source>
</evidence>